<feature type="domain" description="Ribosomal RNA adenine methylase transferase N-terminal" evidence="7">
    <location>
        <begin position="30"/>
        <end position="192"/>
    </location>
</feature>
<feature type="binding site" evidence="6">
    <location>
        <position position="108"/>
    </location>
    <ligand>
        <name>S-adenosyl-L-methionine</name>
        <dbReference type="ChEBI" id="CHEBI:59789"/>
    </ligand>
</feature>
<dbReference type="PROSITE" id="PS01131">
    <property type="entry name" value="RRNA_A_DIMETH"/>
    <property type="match status" value="1"/>
</dbReference>
<dbReference type="PROSITE" id="PS51689">
    <property type="entry name" value="SAM_RNA_A_N6_MT"/>
    <property type="match status" value="1"/>
</dbReference>
<reference evidence="8" key="1">
    <citation type="submission" date="2013-11" db="EMBL/GenBank/DDBJ databases">
        <title>Comparative genomics of Ignicoccus.</title>
        <authorList>
            <person name="Podar M."/>
        </authorList>
    </citation>
    <scope>NUCLEOTIDE SEQUENCE</scope>
    <source>
        <strain evidence="8">DSM 13166</strain>
    </source>
</reference>
<dbReference type="Proteomes" id="UP001063698">
    <property type="component" value="Chromosome"/>
</dbReference>
<evidence type="ECO:0000313" key="8">
    <source>
        <dbReference type="EMBL" id="UXD21796.1"/>
    </source>
</evidence>
<evidence type="ECO:0000256" key="4">
    <source>
        <dbReference type="ARBA" id="ARBA00022691"/>
    </source>
</evidence>
<evidence type="ECO:0000259" key="7">
    <source>
        <dbReference type="SMART" id="SM00650"/>
    </source>
</evidence>
<gene>
    <name evidence="8" type="ORF">IPA_08205</name>
</gene>
<feature type="binding site" evidence="6">
    <location>
        <position position="25"/>
    </location>
    <ligand>
        <name>S-adenosyl-L-methionine</name>
        <dbReference type="ChEBI" id="CHEBI:59789"/>
    </ligand>
</feature>
<keyword evidence="4 6" id="KW-0949">S-adenosyl-L-methionine</keyword>
<dbReference type="Pfam" id="PF00398">
    <property type="entry name" value="RrnaAD"/>
    <property type="match status" value="1"/>
</dbReference>
<feature type="binding site" evidence="6">
    <location>
        <position position="48"/>
    </location>
    <ligand>
        <name>S-adenosyl-L-methionine</name>
        <dbReference type="ChEBI" id="CHEBI:59789"/>
    </ligand>
</feature>
<feature type="binding site" evidence="6">
    <location>
        <position position="23"/>
    </location>
    <ligand>
        <name>S-adenosyl-L-methionine</name>
        <dbReference type="ChEBI" id="CHEBI:59789"/>
    </ligand>
</feature>
<keyword evidence="5 6" id="KW-0694">RNA-binding</keyword>
<dbReference type="GO" id="GO:0000179">
    <property type="term" value="F:rRNA (adenine-N6,N6-)-dimethyltransferase activity"/>
    <property type="evidence" value="ECO:0007669"/>
    <property type="project" value="UniProtKB-UniRule"/>
</dbReference>
<evidence type="ECO:0000256" key="2">
    <source>
        <dbReference type="ARBA" id="ARBA00022603"/>
    </source>
</evidence>
<dbReference type="InterPro" id="IPR020596">
    <property type="entry name" value="rRNA_Ade_Mease_Trfase_CS"/>
</dbReference>
<dbReference type="InterPro" id="IPR029063">
    <property type="entry name" value="SAM-dependent_MTases_sf"/>
</dbReference>
<proteinExistence type="inferred from homology"/>
<organism evidence="8 9">
    <name type="scientific">Ignicoccus pacificus DSM 13166</name>
    <dbReference type="NCBI Taxonomy" id="940294"/>
    <lineage>
        <taxon>Archaea</taxon>
        <taxon>Thermoproteota</taxon>
        <taxon>Thermoprotei</taxon>
        <taxon>Desulfurococcales</taxon>
        <taxon>Desulfurococcaceae</taxon>
        <taxon>Ignicoccus</taxon>
    </lineage>
</organism>
<evidence type="ECO:0000256" key="1">
    <source>
        <dbReference type="ARBA" id="ARBA00022552"/>
    </source>
</evidence>
<keyword evidence="1" id="KW-0698">rRNA processing</keyword>
<dbReference type="SUPFAM" id="SSF53335">
    <property type="entry name" value="S-adenosyl-L-methionine-dependent methyltransferases"/>
    <property type="match status" value="1"/>
</dbReference>
<evidence type="ECO:0000313" key="9">
    <source>
        <dbReference type="Proteomes" id="UP001063698"/>
    </source>
</evidence>
<keyword evidence="2 6" id="KW-0489">Methyltransferase</keyword>
<accession>A0A977PJL2</accession>
<dbReference type="InterPro" id="IPR001737">
    <property type="entry name" value="KsgA/Erm"/>
</dbReference>
<dbReference type="GO" id="GO:0003723">
    <property type="term" value="F:RNA binding"/>
    <property type="evidence" value="ECO:0007669"/>
    <property type="project" value="UniProtKB-UniRule"/>
</dbReference>
<sequence>MLGWTRAELARLGVRPSKKLGQNFTVNPKIIEYFLSQVPPSSLVLEIGAGLGVLTEALSSRASKVIALEKDKRLCEYLAKRFKGNEKVLIVCGDALEYPLEAEILVGSLPYSISGPFLGRVFTEGKWKKAVFLLQKEVAERLVTEPGTKEYGRLSVMAQLCCDVELGPKWGPKSFWPPPEVESQHVVLKRKRSLPKEFSQFLACVFSQRNKKAKKVLPRCGSSWEGEERVRELTPQHLWEAFERSRTLKGV</sequence>
<dbReference type="PANTHER" id="PTHR11727:SF7">
    <property type="entry name" value="DIMETHYLADENOSINE TRANSFERASE-RELATED"/>
    <property type="match status" value="1"/>
</dbReference>
<dbReference type="KEGG" id="ipc:IPA_08205"/>
<name>A0A977PJL2_9CREN</name>
<keyword evidence="3 6" id="KW-0808">Transferase</keyword>
<evidence type="ECO:0000256" key="5">
    <source>
        <dbReference type="ARBA" id="ARBA00022884"/>
    </source>
</evidence>
<dbReference type="NCBIfam" id="TIGR00755">
    <property type="entry name" value="ksgA"/>
    <property type="match status" value="1"/>
</dbReference>
<evidence type="ECO:0000256" key="6">
    <source>
        <dbReference type="PROSITE-ProRule" id="PRU01026"/>
    </source>
</evidence>
<dbReference type="Gene3D" id="3.40.50.150">
    <property type="entry name" value="Vaccinia Virus protein VP39"/>
    <property type="match status" value="1"/>
</dbReference>
<feature type="binding site" evidence="6">
    <location>
        <position position="94"/>
    </location>
    <ligand>
        <name>S-adenosyl-L-methionine</name>
        <dbReference type="ChEBI" id="CHEBI:59789"/>
    </ligand>
</feature>
<dbReference type="AlphaFoldDB" id="A0A977PJL2"/>
<dbReference type="PANTHER" id="PTHR11727">
    <property type="entry name" value="DIMETHYLADENOSINE TRANSFERASE"/>
    <property type="match status" value="1"/>
</dbReference>
<dbReference type="InterPro" id="IPR011530">
    <property type="entry name" value="rRNA_adenine_dimethylase"/>
</dbReference>
<dbReference type="InterPro" id="IPR020598">
    <property type="entry name" value="rRNA_Ade_methylase_Trfase_N"/>
</dbReference>
<dbReference type="CDD" id="cd02440">
    <property type="entry name" value="AdoMet_MTases"/>
    <property type="match status" value="1"/>
</dbReference>
<comment type="similarity">
    <text evidence="6">Belongs to the class I-like SAM-binding methyltransferase superfamily. rRNA adenine N(6)-methyltransferase family.</text>
</comment>
<dbReference type="EMBL" id="CP006868">
    <property type="protein sequence ID" value="UXD21796.1"/>
    <property type="molecule type" value="Genomic_DNA"/>
</dbReference>
<protein>
    <submittedName>
        <fullName evidence="8">16S rRNA methyltransferase</fullName>
    </submittedName>
</protein>
<dbReference type="SMART" id="SM00650">
    <property type="entry name" value="rADc"/>
    <property type="match status" value="1"/>
</dbReference>
<feature type="binding site" evidence="6">
    <location>
        <position position="69"/>
    </location>
    <ligand>
        <name>S-adenosyl-L-methionine</name>
        <dbReference type="ChEBI" id="CHEBI:59789"/>
    </ligand>
</feature>
<keyword evidence="9" id="KW-1185">Reference proteome</keyword>
<evidence type="ECO:0000256" key="3">
    <source>
        <dbReference type="ARBA" id="ARBA00022679"/>
    </source>
</evidence>